<accession>A0A0A8ZIK4</accession>
<sequence>MLLQKVGKRLVF</sequence>
<reference evidence="1" key="2">
    <citation type="journal article" date="2015" name="Data Brief">
        <title>Shoot transcriptome of the giant reed, Arundo donax.</title>
        <authorList>
            <person name="Barrero R.A."/>
            <person name="Guerrero F.D."/>
            <person name="Moolhuijzen P."/>
            <person name="Goolsby J.A."/>
            <person name="Tidwell J."/>
            <person name="Bellgard S.E."/>
            <person name="Bellgard M.I."/>
        </authorList>
    </citation>
    <scope>NUCLEOTIDE SEQUENCE</scope>
    <source>
        <tissue evidence="1">Shoot tissue taken approximately 20 cm above the soil surface</tissue>
    </source>
</reference>
<evidence type="ECO:0000313" key="1">
    <source>
        <dbReference type="EMBL" id="JAD39234.1"/>
    </source>
</evidence>
<reference evidence="1" key="1">
    <citation type="submission" date="2014-09" db="EMBL/GenBank/DDBJ databases">
        <authorList>
            <person name="Magalhaes I.L.F."/>
            <person name="Oliveira U."/>
            <person name="Santos F.R."/>
            <person name="Vidigal T.H.D.A."/>
            <person name="Brescovit A.D."/>
            <person name="Santos A.J."/>
        </authorList>
    </citation>
    <scope>NUCLEOTIDE SEQUENCE</scope>
    <source>
        <tissue evidence="1">Shoot tissue taken approximately 20 cm above the soil surface</tissue>
    </source>
</reference>
<protein>
    <submittedName>
        <fullName evidence="1">Uncharacterized protein</fullName>
    </submittedName>
</protein>
<organism evidence="1">
    <name type="scientific">Arundo donax</name>
    <name type="common">Giant reed</name>
    <name type="synonym">Donax arundinaceus</name>
    <dbReference type="NCBI Taxonomy" id="35708"/>
    <lineage>
        <taxon>Eukaryota</taxon>
        <taxon>Viridiplantae</taxon>
        <taxon>Streptophyta</taxon>
        <taxon>Embryophyta</taxon>
        <taxon>Tracheophyta</taxon>
        <taxon>Spermatophyta</taxon>
        <taxon>Magnoliopsida</taxon>
        <taxon>Liliopsida</taxon>
        <taxon>Poales</taxon>
        <taxon>Poaceae</taxon>
        <taxon>PACMAD clade</taxon>
        <taxon>Arundinoideae</taxon>
        <taxon>Arundineae</taxon>
        <taxon>Arundo</taxon>
    </lineage>
</organism>
<proteinExistence type="predicted"/>
<dbReference type="EMBL" id="GBRH01258661">
    <property type="protein sequence ID" value="JAD39234.1"/>
    <property type="molecule type" value="Transcribed_RNA"/>
</dbReference>
<name>A0A0A8ZIK4_ARUDO</name>